<evidence type="ECO:0000259" key="4">
    <source>
        <dbReference type="Pfam" id="PF15447"/>
    </source>
</evidence>
<feature type="domain" description="Plasmodium falciparum erythrocyte membrane protein-1 N-terminal segment" evidence="4">
    <location>
        <begin position="15"/>
        <end position="48"/>
    </location>
</feature>
<feature type="region of interest" description="Disordered" evidence="1">
    <location>
        <begin position="2033"/>
        <end position="2067"/>
    </location>
</feature>
<dbReference type="Pfam" id="PF05424">
    <property type="entry name" value="Duffy_binding"/>
    <property type="match status" value="3"/>
</dbReference>
<feature type="compositionally biased region" description="Polar residues" evidence="1">
    <location>
        <begin position="1264"/>
        <end position="1274"/>
    </location>
</feature>
<sequence>MAPPSAVTDYSDANDAKELLDKIGQQVHDQVQTDAKTYDSYLKGNLARSSIFVGERGGTTDTCDLVKQYYNNHVNRERYPCTELGGKVVVERFSDTLGGQCTDQQIEGNDRKNGGACAPYRRLHLCHHNLESIETTSTAKHDLLLEVCMAAKYEGESLTRFNPKYPEIYSGSTMCTMLARSFADIGDIVRGRDIFRGNDEEKKKRDELENKLKEIFKKIHSGLSKNGAKDYYQDENGENFFKLREDWWYANRQEIWKAITCDDDKKLASASYFRPTCDSVDGKGPSQAQNRCRCKKNDDTSDTDQVPTYFDYVPQFLRWFEEWAEDFCRKKKKKLENLEQQCRGEGGKERYCSGNGYDCEKTIYKKGKLVISSECTKCSVWCRMYETWIDNQKKEFIKQKRKYTSEMQKYTNGASKGTTTITTGNGKTINNWYVKEFYKKLKKGDYGKVDAFLKLLNKENECKDINEEKEKIDFSKKVKDHININSQGTFYHSEYCEVCPDCGVERKDEKWENKPDDDKCKNIKLYTPKKGVVGTPIEILKSGEKQKEIAKNLKTFCETKNGSAGGGGGGVASVASGSNSEMKELIEKWECYKHNEVQKVGQDDEDDDDGELKGAGGLCILQNTNKTSDKEPEQFQKTFNEFFYFWIGRFLNDSMYWRGKVGGCLKNGAKTCGNQKCKGNCECFKRWIGKKKTEWGNIVKHFKTQDFGSNVLLGKGMTPDFVLKTVLNIDELFNNIKSGYGDVKETEGINKILDEEKKREKEATGVLVGVVGSGGEDNTTIDKLLDHEDKDATKCKNCQPTKIRNPCSGDKTGDQRYEAVAQTVAKILQQKAHTDMLQRSGKNGDSVLKGDISKATFKSGANPSELKNVCQITEKHSNATGESNNPCNGKGDGLQIGETWEDENSKSNTLGMHIRPRRKHMCTSNLEKINVGNVTQNGNINPSFLVDVLLAAKEEAEDIKKKYKEIKDKNGLKDDQVTTCRAIKSSFADIGDIIRGRDLWENGEAKSLQGNLVTIFGHIHSSLNGKGKYASDEKNNPPYKQLREDWWALNRETVWDAMKCKTNGVDITCDSDVPFDDYIPQGLRWMTEWAEWYCKAQAEAYGELLQKCGNCKDKIKGHGQCKEGNKECTVCKSSCKKYTEFVNKWKPQWNKMDMKYTPLYLQAKNPYPGIVFPGADYQLMVDFLSKLHTENIAASSKSSTTRVTATPPNTDVYSTAAGYIHQEARVGKCLEQNVFCNTNGNNEKYAFKNPPPQYKDACECKPPQQENPGRSRGTTPHAGSGDASSDDDDDEDDENEEEDDEEEEDEVEEEAESKDVEDGAASEVETPPKKKDTTSLDVCTTVKSALEDMGSLTKACQQKYGLPQRHWGWKCVTSGKDTGSICVPPRRRRLYVKDLENIKESSSHVDLRDAFIQSAAVETFFLWHKFKKDKEIEKREKNRADGIVPGTSVLHDEDEDEANKNKDPQQLLQEKGEIPEEFKRQMFYTLGDYRDICIGKRPDGIDTVSASDKDTMDKIQKKIKEILPKNGDTVPGQKSVDPRKTWWQTFGPSIWEGMICALSYDTDKTDDKKIKKNEQVETKLKEKLKKENGEYHYKNVVLKDENSGTDGPKSTEAPTHLSKFVLRPPYFRYLEEWGETFCRQRTRMLKQIKEDCRGVGGRYSNRYSSGDGEDCTKIGNDKNKTFRTFDYSTCANLCRSYKKWIETKRKEFEEQKKAYGEQRTNYTIKNKVSETNSHDNGFCETLEATYTEAKDFLKTLGPCSKKDDDSGQDEIKFDDEGKTFGHETYCDPCPVFGVKCNKGDCKGAKEIVCNGKTFKTPDDITNMQETNDVDMLVSDKSGNGFNDDLKVCKTSGIFKGFRKDLWTCVELCNSDICVLKNSDEKKDVKEYVQIRTLFIQWLEHFLEDYNKINKKLKPCMKKDDKSTCISGCHDKCNCVKKWVDKKKIEWPKIRERYLNPYKNDDGNDMKSLVTSFMETLIPQIPVVTDKGKHDSLEKLVKSLKCQCTAKSEKKNTDERDVIDCMITNLQQKIGECEKNHDPSDKECNETLAQTPDETLDDDIETEEAKKM</sequence>
<dbReference type="SUPFAM" id="SSF140924">
    <property type="entry name" value="Duffy binding domain-like"/>
    <property type="match status" value="5"/>
</dbReference>
<dbReference type="InterPro" id="IPR008602">
    <property type="entry name" value="Duffy-antigen-binding"/>
</dbReference>
<feature type="domain" description="Duffy-binding-like" evidence="2">
    <location>
        <begin position="642"/>
        <end position="801"/>
    </location>
</feature>
<feature type="domain" description="Duffy-binding-like" evidence="6">
    <location>
        <begin position="322"/>
        <end position="479"/>
    </location>
</feature>
<dbReference type="GO" id="GO:0046789">
    <property type="term" value="F:host cell surface receptor binding"/>
    <property type="evidence" value="ECO:0007669"/>
    <property type="project" value="InterPro"/>
</dbReference>
<proteinExistence type="predicted"/>
<dbReference type="InterPro" id="IPR042202">
    <property type="entry name" value="Duffy-ag-bd_sf"/>
</dbReference>
<feature type="domain" description="Duffy-binding-like" evidence="6">
    <location>
        <begin position="1632"/>
        <end position="1783"/>
    </location>
</feature>
<accession>A0A024UXX1</accession>
<name>A0A024UXX1_PLAFA</name>
<dbReference type="Gene3D" id="1.20.58.1930">
    <property type="match status" value="1"/>
</dbReference>
<gene>
    <name evidence="7" type="ORF">PFFVO_06003</name>
</gene>
<evidence type="ECO:0000256" key="1">
    <source>
        <dbReference type="SAM" id="MobiDB-lite"/>
    </source>
</evidence>
<dbReference type="InterPro" id="IPR041480">
    <property type="entry name" value="CIDR1_gamma"/>
</dbReference>
<evidence type="ECO:0000313" key="8">
    <source>
        <dbReference type="Proteomes" id="UP000030690"/>
    </source>
</evidence>
<dbReference type="Pfam" id="PF18562">
    <property type="entry name" value="CIDR1_gamma"/>
    <property type="match status" value="1"/>
</dbReference>
<feature type="region of interest" description="Disordered" evidence="1">
    <location>
        <begin position="1256"/>
        <end position="1334"/>
    </location>
</feature>
<evidence type="ECO:0008006" key="9">
    <source>
        <dbReference type="Google" id="ProtNLM"/>
    </source>
</evidence>
<dbReference type="GO" id="GO:0016020">
    <property type="term" value="C:membrane"/>
    <property type="evidence" value="ECO:0007669"/>
    <property type="project" value="InterPro"/>
</dbReference>
<reference evidence="7 8" key="1">
    <citation type="submission" date="2013-02" db="EMBL/GenBank/DDBJ databases">
        <title>The Genome Annotation of Plasmodium falciparum Vietnam Oak-Knoll (FVO).</title>
        <authorList>
            <consortium name="The Broad Institute Genome Sequencing Platform"/>
            <consortium name="The Broad Institute Genome Sequencing Center for Infectious Disease"/>
            <person name="Neafsey D."/>
            <person name="Hoffman S."/>
            <person name="Volkman S."/>
            <person name="Rosenthal P."/>
            <person name="Walker B."/>
            <person name="Young S.K."/>
            <person name="Zeng Q."/>
            <person name="Gargeya S."/>
            <person name="Fitzgerald M."/>
            <person name="Haas B."/>
            <person name="Abouelleil A."/>
            <person name="Allen A.W."/>
            <person name="Alvarado L."/>
            <person name="Arachchi H.M."/>
            <person name="Berlin A.M."/>
            <person name="Chapman S.B."/>
            <person name="Gainer-Dewar J."/>
            <person name="Goldberg J."/>
            <person name="Griggs A."/>
            <person name="Gujja S."/>
            <person name="Hansen M."/>
            <person name="Howarth C."/>
            <person name="Imamovic A."/>
            <person name="Ireland A."/>
            <person name="Larimer J."/>
            <person name="McCowan C."/>
            <person name="Murphy C."/>
            <person name="Pearson M."/>
            <person name="Poon T.W."/>
            <person name="Priest M."/>
            <person name="Roberts A."/>
            <person name="Saif S."/>
            <person name="Shea T."/>
            <person name="Sisk P."/>
            <person name="Sykes S."/>
            <person name="Wortman J."/>
            <person name="Nusbaum C."/>
            <person name="Birren B."/>
        </authorList>
    </citation>
    <scope>NUCLEOTIDE SEQUENCE [LARGE SCALE GENOMIC DNA]</scope>
    <source>
        <strain evidence="8">Vietnam Oak-Knoll (FVO)</strain>
    </source>
</reference>
<dbReference type="Proteomes" id="UP000030690">
    <property type="component" value="Unassembled WGS sequence"/>
</dbReference>
<dbReference type="Gene3D" id="1.20.1310.20">
    <property type="entry name" value="Duffy-antigen binding domain"/>
    <property type="match status" value="3"/>
</dbReference>
<dbReference type="FunFam" id="1.20.58.1930:FF:000001">
    <property type="entry name" value="Erythrocyte membrane protein 1, PfEMP1"/>
    <property type="match status" value="1"/>
</dbReference>
<dbReference type="OrthoDB" id="378917at2759"/>
<dbReference type="Pfam" id="PF03011">
    <property type="entry name" value="PFEMP"/>
    <property type="match status" value="2"/>
</dbReference>
<feature type="domain" description="Duffy-antigen binding" evidence="3">
    <location>
        <begin position="912"/>
        <end position="1084"/>
    </location>
</feature>
<feature type="compositionally biased region" description="Acidic residues" evidence="1">
    <location>
        <begin position="1284"/>
        <end position="1312"/>
    </location>
</feature>
<dbReference type="InterPro" id="IPR029210">
    <property type="entry name" value="PfEMP1_NTS"/>
</dbReference>
<dbReference type="InterPro" id="IPR054595">
    <property type="entry name" value="DBL_C"/>
</dbReference>
<feature type="region of interest" description="Disordered" evidence="1">
    <location>
        <begin position="1434"/>
        <end position="1472"/>
    </location>
</feature>
<dbReference type="FunFam" id="1.20.58.830:FF:000003">
    <property type="entry name" value="Erythrocyte membrane protein 1, PfEMP1"/>
    <property type="match status" value="1"/>
</dbReference>
<reference evidence="7 8" key="2">
    <citation type="submission" date="2013-02" db="EMBL/GenBank/DDBJ databases">
        <title>The Genome Sequence of Plasmodium falciparum Vietnam Oak-Knoll (FVO).</title>
        <authorList>
            <consortium name="The Broad Institute Genome Sequencing Platform"/>
            <consortium name="The Broad Institute Genome Sequencing Center for Infectious Disease"/>
            <person name="Neafsey D."/>
            <person name="Cheeseman I."/>
            <person name="Volkman S."/>
            <person name="Adams J."/>
            <person name="Walker B."/>
            <person name="Young S.K."/>
            <person name="Zeng Q."/>
            <person name="Gargeya S."/>
            <person name="Fitzgerald M."/>
            <person name="Haas B."/>
            <person name="Abouelleil A."/>
            <person name="Alvarado L."/>
            <person name="Arachchi H.M."/>
            <person name="Berlin A.M."/>
            <person name="Chapman S.B."/>
            <person name="Dewar J."/>
            <person name="Goldberg J."/>
            <person name="Griggs A."/>
            <person name="Gujja S."/>
            <person name="Hansen M."/>
            <person name="Howarth C."/>
            <person name="Imamovic A."/>
            <person name="Larimer J."/>
            <person name="McCowan C."/>
            <person name="Murphy C."/>
            <person name="Neiman D."/>
            <person name="Pearson M."/>
            <person name="Priest M."/>
            <person name="Roberts A."/>
            <person name="Saif S."/>
            <person name="Shea T."/>
            <person name="Sisk P."/>
            <person name="Sykes S."/>
            <person name="Wortman J."/>
            <person name="Nusbaum C."/>
            <person name="Birren B."/>
        </authorList>
    </citation>
    <scope>NUCLEOTIDE SEQUENCE [LARGE SCALE GENOMIC DNA]</scope>
    <source>
        <strain evidence="8">Vietnam Oak-Knoll (FVO)</strain>
    </source>
</reference>
<feature type="domain" description="Cysteine-rich interdomain region 1 gamma" evidence="5">
    <location>
        <begin position="1826"/>
        <end position="1877"/>
    </location>
</feature>
<dbReference type="Pfam" id="PF15447">
    <property type="entry name" value="NTS"/>
    <property type="match status" value="1"/>
</dbReference>
<feature type="domain" description="Duffy-antigen binding" evidence="3">
    <location>
        <begin position="1381"/>
        <end position="1574"/>
    </location>
</feature>
<evidence type="ECO:0000313" key="7">
    <source>
        <dbReference type="EMBL" id="ETW15084.1"/>
    </source>
</evidence>
<dbReference type="InterPro" id="IPR004258">
    <property type="entry name" value="DBL"/>
</dbReference>
<organism evidence="7 8">
    <name type="scientific">Plasmodium falciparum Vietnam Oak-Knoll</name>
    <name type="common">FVO</name>
    <dbReference type="NCBI Taxonomy" id="1036723"/>
    <lineage>
        <taxon>Eukaryota</taxon>
        <taxon>Sar</taxon>
        <taxon>Alveolata</taxon>
        <taxon>Apicomplexa</taxon>
        <taxon>Aconoidasida</taxon>
        <taxon>Haemosporida</taxon>
        <taxon>Plasmodiidae</taxon>
        <taxon>Plasmodium</taxon>
        <taxon>Plasmodium (Laverania)</taxon>
    </lineage>
</organism>
<dbReference type="FunFam" id="1.20.58.830:FF:000001">
    <property type="entry name" value="Erythrocyte membrane protein 1, PfEMP1"/>
    <property type="match status" value="1"/>
</dbReference>
<feature type="compositionally biased region" description="Basic and acidic residues" evidence="1">
    <location>
        <begin position="2033"/>
        <end position="2044"/>
    </location>
</feature>
<evidence type="ECO:0000259" key="5">
    <source>
        <dbReference type="Pfam" id="PF18562"/>
    </source>
</evidence>
<evidence type="ECO:0000259" key="6">
    <source>
        <dbReference type="Pfam" id="PF22672"/>
    </source>
</evidence>
<feature type="non-terminal residue" evidence="7">
    <location>
        <position position="2067"/>
    </location>
</feature>
<evidence type="ECO:0000259" key="3">
    <source>
        <dbReference type="Pfam" id="PF05424"/>
    </source>
</evidence>
<feature type="domain" description="Duffy-antigen binding" evidence="3">
    <location>
        <begin position="115"/>
        <end position="318"/>
    </location>
</feature>
<dbReference type="FunFam" id="1.20.1310.20:FF:000001">
    <property type="entry name" value="Erythrocyte membrane protein 1, PfEMP1"/>
    <property type="match status" value="1"/>
</dbReference>
<feature type="domain" description="Duffy-binding-like" evidence="2">
    <location>
        <begin position="1893"/>
        <end position="2037"/>
    </location>
</feature>
<dbReference type="Gene3D" id="1.20.58.830">
    <property type="match status" value="4"/>
</dbReference>
<dbReference type="EMBL" id="KI925297">
    <property type="protein sequence ID" value="ETW15084.1"/>
    <property type="molecule type" value="Genomic_DNA"/>
</dbReference>
<protein>
    <recommendedName>
        <fullName evidence="9">Duffy-binding-like domain-containing protein</fullName>
    </recommendedName>
</protein>
<evidence type="ECO:0000259" key="2">
    <source>
        <dbReference type="Pfam" id="PF03011"/>
    </source>
</evidence>
<dbReference type="Pfam" id="PF22672">
    <property type="entry name" value="DBL_C"/>
    <property type="match status" value="2"/>
</dbReference>